<accession>A0ABN7ASP0</accession>
<evidence type="ECO:0000256" key="5">
    <source>
        <dbReference type="RuleBase" id="RU003651"/>
    </source>
</evidence>
<dbReference type="PROSITE" id="PS00674">
    <property type="entry name" value="AAA"/>
    <property type="match status" value="1"/>
</dbReference>
<dbReference type="InterPro" id="IPR044539">
    <property type="entry name" value="Pch2-like"/>
</dbReference>
<dbReference type="EMBL" id="AP028914">
    <property type="protein sequence ID" value="BES95226.1"/>
    <property type="molecule type" value="Genomic_DNA"/>
</dbReference>
<feature type="domain" description="AAA+ ATPase" evidence="6">
    <location>
        <begin position="161"/>
        <end position="313"/>
    </location>
</feature>
<evidence type="ECO:0000256" key="4">
    <source>
        <dbReference type="ARBA" id="ARBA00023254"/>
    </source>
</evidence>
<evidence type="ECO:0000313" key="8">
    <source>
        <dbReference type="Proteomes" id="UP001307889"/>
    </source>
</evidence>
<dbReference type="Pfam" id="PF00004">
    <property type="entry name" value="AAA"/>
    <property type="match status" value="1"/>
</dbReference>
<protein>
    <submittedName>
        <fullName evidence="7">Thyroid hormone receptor interactor 13</fullName>
    </submittedName>
</protein>
<reference evidence="7 8" key="1">
    <citation type="submission" date="2023-09" db="EMBL/GenBank/DDBJ databases">
        <title>Nesidiocoris tenuis whole genome shotgun sequence.</title>
        <authorList>
            <person name="Shibata T."/>
            <person name="Shimoda M."/>
            <person name="Kobayashi T."/>
            <person name="Uehara T."/>
        </authorList>
    </citation>
    <scope>NUCLEOTIDE SEQUENCE [LARGE SCALE GENOMIC DNA]</scope>
    <source>
        <strain evidence="7 8">Japan</strain>
    </source>
</reference>
<dbReference type="InterPro" id="IPR003959">
    <property type="entry name" value="ATPase_AAA_core"/>
</dbReference>
<dbReference type="InterPro" id="IPR027417">
    <property type="entry name" value="P-loop_NTPase"/>
</dbReference>
<dbReference type="InterPro" id="IPR058249">
    <property type="entry name" value="Pch2_C"/>
</dbReference>
<comment type="similarity">
    <text evidence="1">Belongs to the AAA ATPase family. PCH2 subfamily.</text>
</comment>
<gene>
    <name evidence="7" type="ORF">NTJ_08036</name>
</gene>
<keyword evidence="3 5" id="KW-0067">ATP-binding</keyword>
<evidence type="ECO:0000256" key="1">
    <source>
        <dbReference type="ARBA" id="ARBA00007271"/>
    </source>
</evidence>
<organism evidence="7 8">
    <name type="scientific">Nesidiocoris tenuis</name>
    <dbReference type="NCBI Taxonomy" id="355587"/>
    <lineage>
        <taxon>Eukaryota</taxon>
        <taxon>Metazoa</taxon>
        <taxon>Ecdysozoa</taxon>
        <taxon>Arthropoda</taxon>
        <taxon>Hexapoda</taxon>
        <taxon>Insecta</taxon>
        <taxon>Pterygota</taxon>
        <taxon>Neoptera</taxon>
        <taxon>Paraneoptera</taxon>
        <taxon>Hemiptera</taxon>
        <taxon>Heteroptera</taxon>
        <taxon>Panheteroptera</taxon>
        <taxon>Cimicomorpha</taxon>
        <taxon>Miridae</taxon>
        <taxon>Dicyphina</taxon>
        <taxon>Nesidiocoris</taxon>
    </lineage>
</organism>
<keyword evidence="8" id="KW-1185">Reference proteome</keyword>
<keyword evidence="7" id="KW-0675">Receptor</keyword>
<keyword evidence="2 5" id="KW-0547">Nucleotide-binding</keyword>
<dbReference type="PANTHER" id="PTHR45991:SF1">
    <property type="entry name" value="PACHYTENE CHECKPOINT PROTEIN 2 HOMOLOG"/>
    <property type="match status" value="1"/>
</dbReference>
<name>A0ABN7ASP0_9HEMI</name>
<dbReference type="InterPro" id="IPR003593">
    <property type="entry name" value="AAA+_ATPase"/>
</dbReference>
<dbReference type="InterPro" id="IPR003960">
    <property type="entry name" value="ATPase_AAA_CS"/>
</dbReference>
<dbReference type="Pfam" id="PF23242">
    <property type="entry name" value="AAA_lid_TRIP13_C"/>
    <property type="match status" value="1"/>
</dbReference>
<dbReference type="SMART" id="SM00382">
    <property type="entry name" value="AAA"/>
    <property type="match status" value="1"/>
</dbReference>
<proteinExistence type="inferred from homology"/>
<keyword evidence="4" id="KW-0469">Meiosis</keyword>
<dbReference type="SUPFAM" id="SSF52540">
    <property type="entry name" value="P-loop containing nucleoside triphosphate hydrolases"/>
    <property type="match status" value="1"/>
</dbReference>
<evidence type="ECO:0000313" key="7">
    <source>
        <dbReference type="EMBL" id="BES95226.1"/>
    </source>
</evidence>
<evidence type="ECO:0000256" key="3">
    <source>
        <dbReference type="ARBA" id="ARBA00022840"/>
    </source>
</evidence>
<evidence type="ECO:0000256" key="2">
    <source>
        <dbReference type="ARBA" id="ARBA00022741"/>
    </source>
</evidence>
<sequence>MGVKEINVEVSLKLTSHLPASDPNLRENVANELKGKLLHQNSLIRAFDNDFLAEHVLAIRICELVVEESDSDNRQVEIMLDDASKINIFMFRLSEETPQSEAIGGDDDTLAANFLPLPARCLEGLWETLVYDSTIKHQLLQYSKAMLRYSKCGVDPNIINCNRVLLLHGPPGTGKTSLSRAIAQKLSIRLNSSYAHALLIEINTHCLFSKYFSESGKLVSKMFGKIRELAEDPKVLLCVLIDEVESLTHSRSASSHGSEPSDAIRVVNAVLTHLDLLKTYPNVLTLSTSNITNAIDLAFVDRADLCVLIPNPSAFGVYSILYSCIEELVKAGIIQGPCPPRIENHRVFGTEIETNGCNRTFVDFCRNCVGMSGRSLRKLPLRVHTSILQPEEIVSFEEFVKALALAAELVKKEKQTFNSSGSGDVPS</sequence>
<evidence type="ECO:0000259" key="6">
    <source>
        <dbReference type="SMART" id="SM00382"/>
    </source>
</evidence>
<dbReference type="Gene3D" id="3.40.50.300">
    <property type="entry name" value="P-loop containing nucleotide triphosphate hydrolases"/>
    <property type="match status" value="1"/>
</dbReference>
<dbReference type="Proteomes" id="UP001307889">
    <property type="component" value="Chromosome 6"/>
</dbReference>
<dbReference type="PANTHER" id="PTHR45991">
    <property type="entry name" value="PACHYTENE CHECKPOINT PROTEIN 2"/>
    <property type="match status" value="1"/>
</dbReference>